<dbReference type="Proteomes" id="UP001596066">
    <property type="component" value="Unassembled WGS sequence"/>
</dbReference>
<keyword evidence="2" id="KW-0812">Transmembrane</keyword>
<evidence type="ECO:0000256" key="1">
    <source>
        <dbReference type="SAM" id="MobiDB-lite"/>
    </source>
</evidence>
<dbReference type="EMBL" id="JBHSOC010000027">
    <property type="protein sequence ID" value="MFC5643086.1"/>
    <property type="molecule type" value="Genomic_DNA"/>
</dbReference>
<protein>
    <recommendedName>
        <fullName evidence="5">Integral membrane protein</fullName>
    </recommendedName>
</protein>
<feature type="transmembrane region" description="Helical" evidence="2">
    <location>
        <begin position="12"/>
        <end position="32"/>
    </location>
</feature>
<comment type="caution">
    <text evidence="3">The sequence shown here is derived from an EMBL/GenBank/DDBJ whole genome shotgun (WGS) entry which is preliminary data.</text>
</comment>
<feature type="compositionally biased region" description="Low complexity" evidence="1">
    <location>
        <begin position="48"/>
        <end position="67"/>
    </location>
</feature>
<evidence type="ECO:0000256" key="2">
    <source>
        <dbReference type="SAM" id="Phobius"/>
    </source>
</evidence>
<dbReference type="RefSeq" id="WP_380198559.1">
    <property type="nucleotide sequence ID" value="NZ_JBHSOC010000027.1"/>
</dbReference>
<sequence length="268" mass="27976">MGRTRGTWNTKGTWAAGVALAAVLALTGYAVFSGDDGGTDTPAGKGGSSAEATAPASPGPSATYAPPDDWTEPNQWAALPRGKRTDDRGSAIGFPKSTEGAVAMMVAANTTALEGGTSNVDEQLRIYHSYIGKADQSSENAEQIELNAIQSDKALAKQLGVNPGEPLPSGAYVRSTVVGFKVIKESDTEVSAWLLSRVVQKDGEMEKEQGSYTRTLAGAQWEGGDWKLTGAATERAQQAVQGQNQPTMVAPGDPAFNRAGWTAIREAS</sequence>
<accession>A0ABW0VBM5</accession>
<keyword evidence="2" id="KW-0472">Membrane</keyword>
<evidence type="ECO:0008006" key="5">
    <source>
        <dbReference type="Google" id="ProtNLM"/>
    </source>
</evidence>
<keyword evidence="2" id="KW-1133">Transmembrane helix</keyword>
<evidence type="ECO:0000313" key="4">
    <source>
        <dbReference type="Proteomes" id="UP001596066"/>
    </source>
</evidence>
<proteinExistence type="predicted"/>
<gene>
    <name evidence="3" type="ORF">ACFPZF_17185</name>
</gene>
<feature type="region of interest" description="Disordered" evidence="1">
    <location>
        <begin position="40"/>
        <end position="74"/>
    </location>
</feature>
<keyword evidence="4" id="KW-1185">Reference proteome</keyword>
<evidence type="ECO:0000313" key="3">
    <source>
        <dbReference type="EMBL" id="MFC5643086.1"/>
    </source>
</evidence>
<organism evidence="3 4">
    <name type="scientific">Kitasatospora cinereorecta</name>
    <dbReference type="NCBI Taxonomy" id="285560"/>
    <lineage>
        <taxon>Bacteria</taxon>
        <taxon>Bacillati</taxon>
        <taxon>Actinomycetota</taxon>
        <taxon>Actinomycetes</taxon>
        <taxon>Kitasatosporales</taxon>
        <taxon>Streptomycetaceae</taxon>
        <taxon>Kitasatospora</taxon>
    </lineage>
</organism>
<name>A0ABW0VBM5_9ACTN</name>
<reference evidence="4" key="1">
    <citation type="journal article" date="2019" name="Int. J. Syst. Evol. Microbiol.">
        <title>The Global Catalogue of Microorganisms (GCM) 10K type strain sequencing project: providing services to taxonomists for standard genome sequencing and annotation.</title>
        <authorList>
            <consortium name="The Broad Institute Genomics Platform"/>
            <consortium name="The Broad Institute Genome Sequencing Center for Infectious Disease"/>
            <person name="Wu L."/>
            <person name="Ma J."/>
        </authorList>
    </citation>
    <scope>NUCLEOTIDE SEQUENCE [LARGE SCALE GENOMIC DNA]</scope>
    <source>
        <strain evidence="4">CGMCC 4.1622</strain>
    </source>
</reference>